<dbReference type="EMBL" id="JMIW01000003">
    <property type="protein sequence ID" value="KEO90332.1"/>
    <property type="molecule type" value="Genomic_DNA"/>
</dbReference>
<feature type="domain" description="Phytase-like" evidence="1">
    <location>
        <begin position="55"/>
        <end position="300"/>
    </location>
</feature>
<sequence>MAGLLAGGYIYLHDPFARDGTELLQVPLSEVDPSLTQVGDLKYLGGLDIPRMGQNIGGLSGLRWDAESGRLLAITDDARWVWITPEEAEGRLTGITDIKSGPLLGEGGEPLSGKAKGDSESLTSVIDQGWAVGFERDHRILVYKKLDQEPQRLNVDVVDLLGPLEENMGLEALAISVSTQISCAERQTLPGRPNCMASFDGGELQPLYANPPETVRKLGAIPTDADTLSDGTALILFRSYDPANGNSGAIVSFGPDNARRELLVLAPPLTVDNFEGLAVREEGVGEDRRTFLYIVSDDNFSGSQRTLLMKFELLAKPAN</sequence>
<protein>
    <recommendedName>
        <fullName evidence="1">Phytase-like domain-containing protein</fullName>
    </recommendedName>
</protein>
<name>A0A074MXI9_ERYLO</name>
<dbReference type="Pfam" id="PF13449">
    <property type="entry name" value="Phytase-like"/>
    <property type="match status" value="1"/>
</dbReference>
<evidence type="ECO:0000259" key="1">
    <source>
        <dbReference type="Pfam" id="PF13449"/>
    </source>
</evidence>
<keyword evidence="3" id="KW-1185">Reference proteome</keyword>
<comment type="caution">
    <text evidence="2">The sequence shown here is derived from an EMBL/GenBank/DDBJ whole genome shotgun (WGS) entry which is preliminary data.</text>
</comment>
<proteinExistence type="predicted"/>
<dbReference type="InterPro" id="IPR014567">
    <property type="entry name" value="UCP031900"/>
</dbReference>
<dbReference type="AlphaFoldDB" id="A0A074MXI9"/>
<dbReference type="InterPro" id="IPR027372">
    <property type="entry name" value="Phytase-like_dom"/>
</dbReference>
<dbReference type="OrthoDB" id="9798693at2"/>
<dbReference type="Proteomes" id="UP000027647">
    <property type="component" value="Unassembled WGS sequence"/>
</dbReference>
<dbReference type="PIRSF" id="PIRSF031900">
    <property type="entry name" value="UCP031900"/>
    <property type="match status" value="1"/>
</dbReference>
<dbReference type="eggNOG" id="COG4246">
    <property type="taxonomic scope" value="Bacteria"/>
</dbReference>
<reference evidence="2 3" key="1">
    <citation type="submission" date="2014-04" db="EMBL/GenBank/DDBJ databases">
        <title>A comprehensive comparison of genomes of Erythrobacter spp. strains.</title>
        <authorList>
            <person name="Zheng Q."/>
        </authorList>
    </citation>
    <scope>NUCLEOTIDE SEQUENCE [LARGE SCALE GENOMIC DNA]</scope>
    <source>
        <strain evidence="2 3">DSM 6997</strain>
    </source>
</reference>
<evidence type="ECO:0000313" key="3">
    <source>
        <dbReference type="Proteomes" id="UP000027647"/>
    </source>
</evidence>
<organism evidence="2 3">
    <name type="scientific">Erythrobacter longus</name>
    <dbReference type="NCBI Taxonomy" id="1044"/>
    <lineage>
        <taxon>Bacteria</taxon>
        <taxon>Pseudomonadati</taxon>
        <taxon>Pseudomonadota</taxon>
        <taxon>Alphaproteobacteria</taxon>
        <taxon>Sphingomonadales</taxon>
        <taxon>Erythrobacteraceae</taxon>
        <taxon>Erythrobacter/Porphyrobacter group</taxon>
        <taxon>Erythrobacter</taxon>
    </lineage>
</organism>
<dbReference type="STRING" id="1044.EH31_09590"/>
<accession>A0A074MXI9</accession>
<gene>
    <name evidence="2" type="ORF">EH31_09590</name>
</gene>
<evidence type="ECO:0000313" key="2">
    <source>
        <dbReference type="EMBL" id="KEO90332.1"/>
    </source>
</evidence>